<reference evidence="1 2" key="1">
    <citation type="submission" date="2013-10" db="EMBL/GenBank/DDBJ databases">
        <authorList>
            <person name="Ichikawa N."/>
            <person name="Kimura A."/>
            <person name="Ohji S."/>
            <person name="Hosoyama A."/>
            <person name="Fujita N."/>
        </authorList>
    </citation>
    <scope>NUCLEOTIDE SEQUENCE [LARGE SCALE GENOMIC DNA]</scope>
    <source>
        <strain evidence="1 2">NBRC 102217</strain>
    </source>
</reference>
<evidence type="ECO:0000313" key="1">
    <source>
        <dbReference type="EMBL" id="GAD91338.1"/>
    </source>
</evidence>
<organism evidence="1 2">
    <name type="scientific">Vibrio halioticoli NBRC 102217</name>
    <dbReference type="NCBI Taxonomy" id="1219072"/>
    <lineage>
        <taxon>Bacteria</taxon>
        <taxon>Pseudomonadati</taxon>
        <taxon>Pseudomonadota</taxon>
        <taxon>Gammaproteobacteria</taxon>
        <taxon>Vibrionales</taxon>
        <taxon>Vibrionaceae</taxon>
        <taxon>Vibrio</taxon>
    </lineage>
</organism>
<name>V5FHY9_9VIBR</name>
<comment type="caution">
    <text evidence="1">The sequence shown here is derived from an EMBL/GenBank/DDBJ whole genome shotgun (WGS) entry which is preliminary data.</text>
</comment>
<dbReference type="Proteomes" id="UP000017800">
    <property type="component" value="Unassembled WGS sequence"/>
</dbReference>
<gene>
    <name evidence="1" type="ORF">VHA01S_085_00150</name>
</gene>
<proteinExistence type="predicted"/>
<reference evidence="1 2" key="2">
    <citation type="submission" date="2013-11" db="EMBL/GenBank/DDBJ databases">
        <title>Whole genome shotgun sequence of Vibrio halioticoli NBRC 102217.</title>
        <authorList>
            <person name="Isaki S."/>
            <person name="Kimura A."/>
            <person name="Ohji S."/>
            <person name="Hosoyama A."/>
            <person name="Fujita N."/>
            <person name="Hashimoto M."/>
            <person name="Hosoyama Y."/>
            <person name="Yamazoe A."/>
        </authorList>
    </citation>
    <scope>NUCLEOTIDE SEQUENCE [LARGE SCALE GENOMIC DNA]</scope>
    <source>
        <strain evidence="1 2">NBRC 102217</strain>
    </source>
</reference>
<dbReference type="AlphaFoldDB" id="V5FHY9"/>
<evidence type="ECO:0000313" key="2">
    <source>
        <dbReference type="Proteomes" id="UP000017800"/>
    </source>
</evidence>
<dbReference type="EMBL" id="BAUJ01000085">
    <property type="protein sequence ID" value="GAD91338.1"/>
    <property type="molecule type" value="Genomic_DNA"/>
</dbReference>
<keyword evidence="2" id="KW-1185">Reference proteome</keyword>
<accession>V5FHY9</accession>
<protein>
    <submittedName>
        <fullName evidence="1">Uncharacterized protein</fullName>
    </submittedName>
</protein>
<sequence>MWEVIPRKVDYNSIEPEASSGVVEARLGTKIPIANYFNFLNKKRTWIEIFVAEIIRITN</sequence>